<name>A0A1I5W458_9FIRM</name>
<protein>
    <submittedName>
        <fullName evidence="2">Niacin transporter</fullName>
    </submittedName>
</protein>
<accession>A0A1I5W458</accession>
<feature type="transmembrane region" description="Helical" evidence="1">
    <location>
        <begin position="129"/>
        <end position="152"/>
    </location>
</feature>
<feature type="transmembrane region" description="Helical" evidence="1">
    <location>
        <begin position="76"/>
        <end position="94"/>
    </location>
</feature>
<feature type="transmembrane region" description="Helical" evidence="1">
    <location>
        <begin position="7"/>
        <end position="26"/>
    </location>
</feature>
<evidence type="ECO:0000256" key="1">
    <source>
        <dbReference type="SAM" id="Phobius"/>
    </source>
</evidence>
<gene>
    <name evidence="2" type="ORF">SAMN05444406_1148</name>
</gene>
<keyword evidence="1" id="KW-0472">Membrane</keyword>
<keyword evidence="3" id="KW-1185">Reference proteome</keyword>
<proteinExistence type="predicted"/>
<sequence length="168" mass="17698">MVKTRDIVVGGLLAAVAILIPLLFANTPLMVHIPPFSATIASHVPILLSITISPAVAVFTGVVSGLGFVLKTSPVIGARALMHAIFGGVGAYAYKRGMPFYMILLMTAPLHGLLEALVVLPFGFSLNQAFVAVGIGTVLHHLVDSAITLVVYNALTRLSLVKVSHHLR</sequence>
<keyword evidence="1" id="KW-1133">Transmembrane helix</keyword>
<feature type="transmembrane region" description="Helical" evidence="1">
    <location>
        <begin position="46"/>
        <end position="69"/>
    </location>
</feature>
<organism evidence="2 3">
    <name type="scientific">Caldicoprobacter faecalis</name>
    <dbReference type="NCBI Taxonomy" id="937334"/>
    <lineage>
        <taxon>Bacteria</taxon>
        <taxon>Bacillati</taxon>
        <taxon>Bacillota</taxon>
        <taxon>Clostridia</taxon>
        <taxon>Caldicoprobacterales</taxon>
        <taxon>Caldicoprobacteraceae</taxon>
        <taxon>Caldicoprobacter</taxon>
    </lineage>
</organism>
<dbReference type="STRING" id="937334.SAMN05444406_1148"/>
<evidence type="ECO:0000313" key="3">
    <source>
        <dbReference type="Proteomes" id="UP000198577"/>
    </source>
</evidence>
<dbReference type="Proteomes" id="UP000198577">
    <property type="component" value="Unassembled WGS sequence"/>
</dbReference>
<keyword evidence="1" id="KW-0812">Transmembrane</keyword>
<evidence type="ECO:0000313" key="2">
    <source>
        <dbReference type="EMBL" id="SFQ14510.1"/>
    </source>
</evidence>
<dbReference type="AlphaFoldDB" id="A0A1I5W458"/>
<feature type="transmembrane region" description="Helical" evidence="1">
    <location>
        <begin position="100"/>
        <end position="122"/>
    </location>
</feature>
<reference evidence="2 3" key="1">
    <citation type="submission" date="2016-10" db="EMBL/GenBank/DDBJ databases">
        <authorList>
            <person name="de Groot N.N."/>
        </authorList>
    </citation>
    <scope>NUCLEOTIDE SEQUENCE [LARGE SCALE GENOMIC DNA]</scope>
    <source>
        <strain evidence="2 3">DSM 20678</strain>
    </source>
</reference>
<dbReference type="EMBL" id="FOXR01000014">
    <property type="protein sequence ID" value="SFQ14510.1"/>
    <property type="molecule type" value="Genomic_DNA"/>
</dbReference>